<keyword evidence="1" id="KW-0328">Glycosyltransferase</keyword>
<dbReference type="InterPro" id="IPR050194">
    <property type="entry name" value="Glycosyltransferase_grp1"/>
</dbReference>
<feature type="region of interest" description="Disordered" evidence="2">
    <location>
        <begin position="564"/>
        <end position="712"/>
    </location>
</feature>
<dbReference type="Pfam" id="PF00534">
    <property type="entry name" value="Glycos_transf_1"/>
    <property type="match status" value="1"/>
</dbReference>
<reference evidence="5" key="1">
    <citation type="submission" date="2021-01" db="EMBL/GenBank/DDBJ databases">
        <authorList>
            <person name="Corre E."/>
            <person name="Pelletier E."/>
            <person name="Niang G."/>
            <person name="Scheremetjew M."/>
            <person name="Finn R."/>
            <person name="Kale V."/>
            <person name="Holt S."/>
            <person name="Cochrane G."/>
            <person name="Meng A."/>
            <person name="Brown T."/>
            <person name="Cohen L."/>
        </authorList>
    </citation>
    <scope>NUCLEOTIDE SEQUENCE</scope>
    <source>
        <strain evidence="5">SL-175</strain>
    </source>
</reference>
<keyword evidence="3" id="KW-0472">Membrane</keyword>
<feature type="domain" description="Glycosyl transferase family 1" evidence="4">
    <location>
        <begin position="257"/>
        <end position="377"/>
    </location>
</feature>
<dbReference type="GO" id="GO:0016757">
    <property type="term" value="F:glycosyltransferase activity"/>
    <property type="evidence" value="ECO:0007669"/>
    <property type="project" value="UniProtKB-KW"/>
</dbReference>
<feature type="transmembrane region" description="Helical" evidence="3">
    <location>
        <begin position="437"/>
        <end position="457"/>
    </location>
</feature>
<organism evidence="5">
    <name type="scientific">Mantoniella antarctica</name>
    <dbReference type="NCBI Taxonomy" id="81844"/>
    <lineage>
        <taxon>Eukaryota</taxon>
        <taxon>Viridiplantae</taxon>
        <taxon>Chlorophyta</taxon>
        <taxon>Mamiellophyceae</taxon>
        <taxon>Mamiellales</taxon>
        <taxon>Mamiellaceae</taxon>
        <taxon>Mantoniella</taxon>
    </lineage>
</organism>
<sequence>MPRSRPSRAGDGVGRNGGHSLDTGEDDGRAMDSAKPLSASPSLDGVGVGPKTGGGRGLLLLMMPSVTDINGAGGVAARWKEYSKELEAAGWLLELWTVDSTQEATTIPRYRLPNFPGTLTDSPGARFMLKIWRRLNRPPLVSCVVMTDLFSNVPISMMCKGTGTPLVYSIHTDIAQLDGINLVPSSAAFLQATTSRLAHAAVTTSPSFLTQLQSRGIRWCTHHYRPLPVDTIVSAAAALTSEDVTATRCMLTAGHPERPVMSYVGRWSAEKRMHLLKSCRPRGTTLCFVGDGPMRDEVCQWHDPPRVVVLAGMRPRDALAAVYRATDWVVSASAFETFGNVPYEAAHCGTPALLQHAQGFTDQIDAAENRGALLHFDAADGEKQTAAAMDRTSSLLQDPDRVRAAAAEHSHEGVCIHDIVCGVVERWKRGPLRKRRFAYLLGALVWATVLMCTLALLKVGMVGGMWLGVDFTTGMRYQRESRAKWRMKKTPSGKGLGGIHEAGREREEEAGAGDWGAGGRRGGVHSEQTVTGGGGGGGSVGGGGNSHGGAEAVEPRIVGEARAAANVHGPQVRVGPARDGDRHSSPRQCMAPNDPVSPARALHRDVGGGDGSGGVDDNGGGGGGGGSGSGSGSDGDADKEASLNGGRGGGGGGDSRGGGGDNGGDDGDAKSASDAKRDVSTRRQRDALGVRPRSTTAPRVGTILRHPAHPKA</sequence>
<evidence type="ECO:0000313" key="5">
    <source>
        <dbReference type="EMBL" id="CAD8719579.1"/>
    </source>
</evidence>
<gene>
    <name evidence="5" type="ORF">MANT1106_LOCUS18884</name>
</gene>
<dbReference type="PANTHER" id="PTHR45947:SF3">
    <property type="entry name" value="SULFOQUINOVOSYL TRANSFERASE SQD2"/>
    <property type="match status" value="1"/>
</dbReference>
<feature type="region of interest" description="Disordered" evidence="2">
    <location>
        <begin position="1"/>
        <end position="49"/>
    </location>
</feature>
<keyword evidence="3" id="KW-1133">Transmembrane helix</keyword>
<feature type="compositionally biased region" description="Gly residues" evidence="2">
    <location>
        <begin position="645"/>
        <end position="662"/>
    </location>
</feature>
<dbReference type="Gene3D" id="3.40.50.2000">
    <property type="entry name" value="Glycogen Phosphorylase B"/>
    <property type="match status" value="2"/>
</dbReference>
<feature type="compositionally biased region" description="Gly residues" evidence="2">
    <location>
        <begin position="531"/>
        <end position="547"/>
    </location>
</feature>
<feature type="compositionally biased region" description="Basic and acidic residues" evidence="2">
    <location>
        <begin position="667"/>
        <end position="688"/>
    </location>
</feature>
<protein>
    <recommendedName>
        <fullName evidence="4">Glycosyl transferase family 1 domain-containing protein</fullName>
    </recommendedName>
</protein>
<feature type="region of interest" description="Disordered" evidence="2">
    <location>
        <begin position="482"/>
        <end position="551"/>
    </location>
</feature>
<dbReference type="CDD" id="cd03801">
    <property type="entry name" value="GT4_PimA-like"/>
    <property type="match status" value="1"/>
</dbReference>
<dbReference type="SUPFAM" id="SSF53756">
    <property type="entry name" value="UDP-Glycosyltransferase/glycogen phosphorylase"/>
    <property type="match status" value="1"/>
</dbReference>
<evidence type="ECO:0000256" key="3">
    <source>
        <dbReference type="SAM" id="Phobius"/>
    </source>
</evidence>
<dbReference type="InterPro" id="IPR001296">
    <property type="entry name" value="Glyco_trans_1"/>
</dbReference>
<dbReference type="AlphaFoldDB" id="A0A7S0XFI5"/>
<evidence type="ECO:0000256" key="2">
    <source>
        <dbReference type="SAM" id="MobiDB-lite"/>
    </source>
</evidence>
<evidence type="ECO:0000256" key="1">
    <source>
        <dbReference type="ARBA" id="ARBA00022676"/>
    </source>
</evidence>
<name>A0A7S0XFI5_9CHLO</name>
<dbReference type="EMBL" id="HBFC01031792">
    <property type="protein sequence ID" value="CAD8719579.1"/>
    <property type="molecule type" value="Transcribed_RNA"/>
</dbReference>
<proteinExistence type="predicted"/>
<keyword evidence="3" id="KW-0812">Transmembrane</keyword>
<feature type="compositionally biased region" description="Gly residues" evidence="2">
    <location>
        <begin position="608"/>
        <end position="633"/>
    </location>
</feature>
<accession>A0A7S0XFI5</accession>
<evidence type="ECO:0000259" key="4">
    <source>
        <dbReference type="Pfam" id="PF00534"/>
    </source>
</evidence>
<keyword evidence="1" id="KW-0808">Transferase</keyword>
<dbReference type="PANTHER" id="PTHR45947">
    <property type="entry name" value="SULFOQUINOVOSYL TRANSFERASE SQD2"/>
    <property type="match status" value="1"/>
</dbReference>